<gene>
    <name evidence="7" type="ORF">B0H17DRAFT_476851</name>
</gene>
<dbReference type="PANTHER" id="PTHR10869:SF236">
    <property type="entry name" value="PROLYL 4-HYDROXYLASE ALPHA SUBUNIT DOMAIN-CONTAINING PROTEIN"/>
    <property type="match status" value="1"/>
</dbReference>
<dbReference type="GO" id="GO:0004656">
    <property type="term" value="F:procollagen-proline 4-dioxygenase activity"/>
    <property type="evidence" value="ECO:0007669"/>
    <property type="project" value="TreeGrafter"/>
</dbReference>
<comment type="caution">
    <text evidence="7">The sequence shown here is derived from an EMBL/GenBank/DDBJ whole genome shotgun (WGS) entry which is preliminary data.</text>
</comment>
<dbReference type="InterPro" id="IPR005123">
    <property type="entry name" value="Oxoglu/Fe-dep_dioxygenase_dom"/>
</dbReference>
<protein>
    <recommendedName>
        <fullName evidence="6">Fe2OG dioxygenase domain-containing protein</fullName>
    </recommendedName>
</protein>
<dbReference type="InterPro" id="IPR006620">
    <property type="entry name" value="Pro_4_hyd_alph"/>
</dbReference>
<evidence type="ECO:0000313" key="8">
    <source>
        <dbReference type="Proteomes" id="UP001221757"/>
    </source>
</evidence>
<evidence type="ECO:0000256" key="3">
    <source>
        <dbReference type="ARBA" id="ARBA00022964"/>
    </source>
</evidence>
<dbReference type="Pfam" id="PF13640">
    <property type="entry name" value="2OG-FeII_Oxy_3"/>
    <property type="match status" value="1"/>
</dbReference>
<dbReference type="PANTHER" id="PTHR10869">
    <property type="entry name" value="PROLYL 4-HYDROXYLASE ALPHA SUBUNIT"/>
    <property type="match status" value="1"/>
</dbReference>
<keyword evidence="3" id="KW-0223">Dioxygenase</keyword>
<dbReference type="InterPro" id="IPR044862">
    <property type="entry name" value="Pro_4_hyd_alph_FE2OG_OXY"/>
</dbReference>
<reference evidence="7" key="1">
    <citation type="submission" date="2023-03" db="EMBL/GenBank/DDBJ databases">
        <title>Massive genome expansion in bonnet fungi (Mycena s.s.) driven by repeated elements and novel gene families across ecological guilds.</title>
        <authorList>
            <consortium name="Lawrence Berkeley National Laboratory"/>
            <person name="Harder C.B."/>
            <person name="Miyauchi S."/>
            <person name="Viragh M."/>
            <person name="Kuo A."/>
            <person name="Thoen E."/>
            <person name="Andreopoulos B."/>
            <person name="Lu D."/>
            <person name="Skrede I."/>
            <person name="Drula E."/>
            <person name="Henrissat B."/>
            <person name="Morin E."/>
            <person name="Kohler A."/>
            <person name="Barry K."/>
            <person name="LaButti K."/>
            <person name="Morin E."/>
            <person name="Salamov A."/>
            <person name="Lipzen A."/>
            <person name="Mereny Z."/>
            <person name="Hegedus B."/>
            <person name="Baldrian P."/>
            <person name="Stursova M."/>
            <person name="Weitz H."/>
            <person name="Taylor A."/>
            <person name="Grigoriev I.V."/>
            <person name="Nagy L.G."/>
            <person name="Martin F."/>
            <person name="Kauserud H."/>
        </authorList>
    </citation>
    <scope>NUCLEOTIDE SEQUENCE</scope>
    <source>
        <strain evidence="7">CBHHK067</strain>
    </source>
</reference>
<dbReference type="GO" id="GO:0005783">
    <property type="term" value="C:endoplasmic reticulum"/>
    <property type="evidence" value="ECO:0007669"/>
    <property type="project" value="TreeGrafter"/>
</dbReference>
<dbReference type="PROSITE" id="PS51471">
    <property type="entry name" value="FE2OG_OXY"/>
    <property type="match status" value="1"/>
</dbReference>
<dbReference type="SMART" id="SM00702">
    <property type="entry name" value="P4Hc"/>
    <property type="match status" value="1"/>
</dbReference>
<dbReference type="Gene3D" id="2.60.120.620">
    <property type="entry name" value="q2cbj1_9rhob like domain"/>
    <property type="match status" value="1"/>
</dbReference>
<feature type="domain" description="Fe2OG dioxygenase" evidence="6">
    <location>
        <begin position="141"/>
        <end position="249"/>
    </location>
</feature>
<name>A0AAD7DP84_MYCRO</name>
<evidence type="ECO:0000256" key="4">
    <source>
        <dbReference type="ARBA" id="ARBA00023002"/>
    </source>
</evidence>
<evidence type="ECO:0000256" key="2">
    <source>
        <dbReference type="ARBA" id="ARBA00022723"/>
    </source>
</evidence>
<evidence type="ECO:0000256" key="5">
    <source>
        <dbReference type="ARBA" id="ARBA00023004"/>
    </source>
</evidence>
<dbReference type="GO" id="GO:0031418">
    <property type="term" value="F:L-ascorbic acid binding"/>
    <property type="evidence" value="ECO:0007669"/>
    <property type="project" value="InterPro"/>
</dbReference>
<dbReference type="InterPro" id="IPR045054">
    <property type="entry name" value="P4HA-like"/>
</dbReference>
<proteinExistence type="predicted"/>
<keyword evidence="4" id="KW-0560">Oxidoreductase</keyword>
<organism evidence="7 8">
    <name type="scientific">Mycena rosella</name>
    <name type="common">Pink bonnet</name>
    <name type="synonym">Agaricus rosellus</name>
    <dbReference type="NCBI Taxonomy" id="1033263"/>
    <lineage>
        <taxon>Eukaryota</taxon>
        <taxon>Fungi</taxon>
        <taxon>Dikarya</taxon>
        <taxon>Basidiomycota</taxon>
        <taxon>Agaricomycotina</taxon>
        <taxon>Agaricomycetes</taxon>
        <taxon>Agaricomycetidae</taxon>
        <taxon>Agaricales</taxon>
        <taxon>Marasmiineae</taxon>
        <taxon>Mycenaceae</taxon>
        <taxon>Mycena</taxon>
    </lineage>
</organism>
<evidence type="ECO:0000259" key="6">
    <source>
        <dbReference type="PROSITE" id="PS51471"/>
    </source>
</evidence>
<dbReference type="AlphaFoldDB" id="A0AAD7DP84"/>
<keyword evidence="8" id="KW-1185">Reference proteome</keyword>
<accession>A0AAD7DP84</accession>
<evidence type="ECO:0000256" key="1">
    <source>
        <dbReference type="ARBA" id="ARBA00001961"/>
    </source>
</evidence>
<dbReference type="EMBL" id="JARKIE010000043">
    <property type="protein sequence ID" value="KAJ7694243.1"/>
    <property type="molecule type" value="Genomic_DNA"/>
</dbReference>
<evidence type="ECO:0000313" key="7">
    <source>
        <dbReference type="EMBL" id="KAJ7694243.1"/>
    </source>
</evidence>
<keyword evidence="5" id="KW-0408">Iron</keyword>
<dbReference type="GO" id="GO:0005506">
    <property type="term" value="F:iron ion binding"/>
    <property type="evidence" value="ECO:0007669"/>
    <property type="project" value="InterPro"/>
</dbReference>
<dbReference type="Proteomes" id="UP001221757">
    <property type="component" value="Unassembled WGS sequence"/>
</dbReference>
<comment type="cofactor">
    <cofactor evidence="1">
        <name>L-ascorbate</name>
        <dbReference type="ChEBI" id="CHEBI:38290"/>
    </cofactor>
</comment>
<sequence>MGKKERGAKAVATSNVESSIVFPNISPKSELQCRVLLDDQLIIIDVCSRDITAIWMTDFPLQDIFSAAECKSFVKFIDSLPLELTPPKKRGEAERHNHRFSITSVDFAKRLHAAFAPHLPPFPPARGSKGTNVGAARDAHSFNSNIRVYKYTPLQHFGPHYDDDCRDAMTGAKSEWTLLIYLTGYEDGVEGGETLFYPSGNASKDVIKAPLTRGTALLHRHGRDCMLHEGSPVLGGVKYVLRSDVMFMG</sequence>
<keyword evidence="2" id="KW-0479">Metal-binding</keyword>